<protein>
    <recommendedName>
        <fullName evidence="3">Lipocalin-like domain-containing protein</fullName>
    </recommendedName>
</protein>
<dbReference type="EMBL" id="MSCK01000002">
    <property type="protein sequence ID" value="PQJ68875.1"/>
    <property type="molecule type" value="Genomic_DNA"/>
</dbReference>
<dbReference type="AlphaFoldDB" id="A0A2P6C7I7"/>
<evidence type="ECO:0000313" key="2">
    <source>
        <dbReference type="Proteomes" id="UP000247345"/>
    </source>
</evidence>
<name>A0A2P6C7I7_9FLAO</name>
<gene>
    <name evidence="1" type="ORF">BTO14_12580</name>
</gene>
<comment type="caution">
    <text evidence="1">The sequence shown here is derived from an EMBL/GenBank/DDBJ whole genome shotgun (WGS) entry which is preliminary data.</text>
</comment>
<reference evidence="1 2" key="1">
    <citation type="submission" date="2016-12" db="EMBL/GenBank/DDBJ databases">
        <title>Trade-off between light-utilization and light-protection in marine flavobacteria.</title>
        <authorList>
            <person name="Kumagai Y."/>
            <person name="Yoshizawa S."/>
            <person name="Kogure K."/>
            <person name="Iwasaki W."/>
        </authorList>
    </citation>
    <scope>NUCLEOTIDE SEQUENCE [LARGE SCALE GENOMIC DNA]</scope>
    <source>
        <strain evidence="1 2">KCTC 12100</strain>
    </source>
</reference>
<proteinExistence type="predicted"/>
<dbReference type="RefSeq" id="WP_105049814.1">
    <property type="nucleotide sequence ID" value="NZ_CP150661.1"/>
</dbReference>
<dbReference type="PROSITE" id="PS51257">
    <property type="entry name" value="PROKAR_LIPOPROTEIN"/>
    <property type="match status" value="1"/>
</dbReference>
<accession>A0A2P6C7I7</accession>
<organism evidence="1 2">
    <name type="scientific">Polaribacter butkevichii</name>
    <dbReference type="NCBI Taxonomy" id="218490"/>
    <lineage>
        <taxon>Bacteria</taxon>
        <taxon>Pseudomonadati</taxon>
        <taxon>Bacteroidota</taxon>
        <taxon>Flavobacteriia</taxon>
        <taxon>Flavobacteriales</taxon>
        <taxon>Flavobacteriaceae</taxon>
    </lineage>
</organism>
<dbReference type="OrthoDB" id="5526158at2"/>
<sequence>MNLKNLFLLLVVTVLFSCEKNDVAIDADNLLLGTWVNPVYNDETTTFKRANALPNDGYGLSFTENGNLVERTSGWCGTPPLSYFNIEGSFELDNTLVRISTQNYPTDYAWRIISLTENELVVKRELTAQEIEHRNLMDLFNEIQEWSYSVSCSNASNWLFTAYGAKACGGAQGYIAYSSRIDTSSFLNKIATYTQAEKEFNVKWGIISDCSITKAPISVVCQNGYPTLKY</sequence>
<evidence type="ECO:0008006" key="3">
    <source>
        <dbReference type="Google" id="ProtNLM"/>
    </source>
</evidence>
<keyword evidence="2" id="KW-1185">Reference proteome</keyword>
<dbReference type="Proteomes" id="UP000247345">
    <property type="component" value="Unassembled WGS sequence"/>
</dbReference>
<evidence type="ECO:0000313" key="1">
    <source>
        <dbReference type="EMBL" id="PQJ68875.1"/>
    </source>
</evidence>